<feature type="region of interest" description="Disordered" evidence="1">
    <location>
        <begin position="416"/>
        <end position="450"/>
    </location>
</feature>
<gene>
    <name evidence="2" type="ORF">ACO22_00648</name>
</gene>
<comment type="caution">
    <text evidence="2">The sequence shown here is derived from an EMBL/GenBank/DDBJ whole genome shotgun (WGS) entry which is preliminary data.</text>
</comment>
<dbReference type="VEuPathDB" id="FungiDB:PADG_00952"/>
<feature type="compositionally biased region" description="Polar residues" evidence="1">
    <location>
        <begin position="16"/>
        <end position="38"/>
    </location>
</feature>
<evidence type="ECO:0000313" key="2">
    <source>
        <dbReference type="EMBL" id="ODH44818.1"/>
    </source>
</evidence>
<evidence type="ECO:0000313" key="3">
    <source>
        <dbReference type="Proteomes" id="UP000242814"/>
    </source>
</evidence>
<accession>A0A1D2JNM4</accession>
<dbReference type="AlphaFoldDB" id="A0A1D2JNM4"/>
<feature type="compositionally biased region" description="Low complexity" evidence="1">
    <location>
        <begin position="1"/>
        <end position="15"/>
    </location>
</feature>
<name>A0A1D2JNM4_PARBR</name>
<dbReference type="VEuPathDB" id="FungiDB:PABG_11555"/>
<dbReference type="EMBL" id="LZYO01000014">
    <property type="protein sequence ID" value="ODH44818.1"/>
    <property type="molecule type" value="Genomic_DNA"/>
</dbReference>
<protein>
    <submittedName>
        <fullName evidence="2">Uncharacterized protein</fullName>
    </submittedName>
</protein>
<sequence>MQGSSSSEAHASEQSLKPSFGTTSGVKQLPSSKRNFMDQNSNNLRCGIAQRKLSDIFTSAGLEDLSIPETPWKQKGETRRPTISTSSFKGAIQAAADRGSREYANSFGLHVRFANDDTGAADDAIHLQALMRAMGLDRAQEYIIPQSGTQSWVPVMMFGDLLSDARRCPGRSIVVFHFAGHAYLDNCKRLAFRGKDDQGRGNNDGGNNYHNFFHDADSDIDSDDDDENSNSSFPLDPLLNQVYAGTTLNDDDCQVDVVFILDLCHDSNDCGMITDKTKYMLLTPKGSEVTKSDRIGEVIAASICKLAPRGLTGDGATSDNPHSYNDGIRQRNGQSFTSKLADYAERSRKRTGFIELADLFSVMRAQYKSSVTGRKPVHSLIRGPHSVQLTFPNSQRLPWEYPASCSSLSSSVSYAESSPSVYDSSSDSSSSSDDDDEEEGDANVADDNLSRSPYPRWVSGDYRAIFRVDLRPNHVSRANTDMKELVMWIRGQNGGSMKVISTQDFERAPPGGYNHRNIYCDRCGSSRLVIEAPYAVYTQLRVLPGVKLLLENRSRDVLVGSIE</sequence>
<feature type="compositionally biased region" description="Acidic residues" evidence="1">
    <location>
        <begin position="432"/>
        <end position="441"/>
    </location>
</feature>
<proteinExistence type="predicted"/>
<organism evidence="2 3">
    <name type="scientific">Paracoccidioides brasiliensis</name>
    <dbReference type="NCBI Taxonomy" id="121759"/>
    <lineage>
        <taxon>Eukaryota</taxon>
        <taxon>Fungi</taxon>
        <taxon>Dikarya</taxon>
        <taxon>Ascomycota</taxon>
        <taxon>Pezizomycotina</taxon>
        <taxon>Eurotiomycetes</taxon>
        <taxon>Eurotiomycetidae</taxon>
        <taxon>Onygenales</taxon>
        <taxon>Ajellomycetaceae</taxon>
        <taxon>Paracoccidioides</taxon>
    </lineage>
</organism>
<reference evidence="2 3" key="1">
    <citation type="submission" date="2016-06" db="EMBL/GenBank/DDBJ databases">
        <authorList>
            <person name="Kjaerup R.B."/>
            <person name="Dalgaard T.S."/>
            <person name="Juul-Madsen H.R."/>
        </authorList>
    </citation>
    <scope>NUCLEOTIDE SEQUENCE [LARGE SCALE GENOMIC DNA]</scope>
    <source>
        <strain evidence="2 3">Pb300</strain>
    </source>
</reference>
<dbReference type="Proteomes" id="UP000242814">
    <property type="component" value="Unassembled WGS sequence"/>
</dbReference>
<feature type="compositionally biased region" description="Low complexity" evidence="1">
    <location>
        <begin position="416"/>
        <end position="431"/>
    </location>
</feature>
<evidence type="ECO:0000256" key="1">
    <source>
        <dbReference type="SAM" id="MobiDB-lite"/>
    </source>
</evidence>
<feature type="region of interest" description="Disordered" evidence="1">
    <location>
        <begin position="1"/>
        <end position="38"/>
    </location>
</feature>